<organism evidence="2 3">
    <name type="scientific">Portunus trituberculatus</name>
    <name type="common">Swimming crab</name>
    <name type="synonym">Neptunus trituberculatus</name>
    <dbReference type="NCBI Taxonomy" id="210409"/>
    <lineage>
        <taxon>Eukaryota</taxon>
        <taxon>Metazoa</taxon>
        <taxon>Ecdysozoa</taxon>
        <taxon>Arthropoda</taxon>
        <taxon>Crustacea</taxon>
        <taxon>Multicrustacea</taxon>
        <taxon>Malacostraca</taxon>
        <taxon>Eumalacostraca</taxon>
        <taxon>Eucarida</taxon>
        <taxon>Decapoda</taxon>
        <taxon>Pleocyemata</taxon>
        <taxon>Brachyura</taxon>
        <taxon>Eubrachyura</taxon>
        <taxon>Portunoidea</taxon>
        <taxon>Portunidae</taxon>
        <taxon>Portuninae</taxon>
        <taxon>Portunus</taxon>
    </lineage>
</organism>
<keyword evidence="3" id="KW-1185">Reference proteome</keyword>
<proteinExistence type="predicted"/>
<evidence type="ECO:0000313" key="3">
    <source>
        <dbReference type="Proteomes" id="UP000324222"/>
    </source>
</evidence>
<evidence type="ECO:0000256" key="1">
    <source>
        <dbReference type="SAM" id="MobiDB-lite"/>
    </source>
</evidence>
<dbReference type="EMBL" id="VSRR010003178">
    <property type="protein sequence ID" value="MPC35010.1"/>
    <property type="molecule type" value="Genomic_DNA"/>
</dbReference>
<gene>
    <name evidence="2" type="ORF">E2C01_028417</name>
</gene>
<feature type="compositionally biased region" description="Polar residues" evidence="1">
    <location>
        <begin position="1"/>
        <end position="10"/>
    </location>
</feature>
<evidence type="ECO:0000313" key="2">
    <source>
        <dbReference type="EMBL" id="MPC35010.1"/>
    </source>
</evidence>
<comment type="caution">
    <text evidence="2">The sequence shown here is derived from an EMBL/GenBank/DDBJ whole genome shotgun (WGS) entry which is preliminary data.</text>
</comment>
<protein>
    <submittedName>
        <fullName evidence="2">Uncharacterized protein</fullName>
    </submittedName>
</protein>
<feature type="region of interest" description="Disordered" evidence="1">
    <location>
        <begin position="1"/>
        <end position="51"/>
    </location>
</feature>
<accession>A0A5B7EKE4</accession>
<name>A0A5B7EKE4_PORTR</name>
<reference evidence="2 3" key="1">
    <citation type="submission" date="2019-05" db="EMBL/GenBank/DDBJ databases">
        <title>Another draft genome of Portunus trituberculatus and its Hox gene families provides insights of decapod evolution.</title>
        <authorList>
            <person name="Jeong J.-H."/>
            <person name="Song I."/>
            <person name="Kim S."/>
            <person name="Choi T."/>
            <person name="Kim D."/>
            <person name="Ryu S."/>
            <person name="Kim W."/>
        </authorList>
    </citation>
    <scope>NUCLEOTIDE SEQUENCE [LARGE SCALE GENOMIC DNA]</scope>
    <source>
        <tissue evidence="2">Muscle</tissue>
    </source>
</reference>
<dbReference type="Proteomes" id="UP000324222">
    <property type="component" value="Unassembled WGS sequence"/>
</dbReference>
<sequence>MMETSESSCESFIKTEHASNTATHTHTRRTTVDSHIPSTRHKHHHPKHHPACETRSFISRTAHPWIHRYAHQLSPFTYPPPSPSSPISTPAAHLNLSPSAHSQGTRHQSSFFQYMHIPVMCLSPTLIYPGPTAATYHTPAPPVTCLPCPLLFQVMHTLSLH</sequence>
<dbReference type="AlphaFoldDB" id="A0A5B7EKE4"/>
<feature type="compositionally biased region" description="Basic residues" evidence="1">
    <location>
        <begin position="38"/>
        <end position="49"/>
    </location>
</feature>